<dbReference type="PANTHER" id="PTHR43649">
    <property type="entry name" value="ARABINOSE-BINDING PROTEIN-RELATED"/>
    <property type="match status" value="1"/>
</dbReference>
<dbReference type="SUPFAM" id="SSF53850">
    <property type="entry name" value="Periplasmic binding protein-like II"/>
    <property type="match status" value="1"/>
</dbReference>
<organism evidence="2 3">
    <name type="scientific">Solihabitans fulvus</name>
    <dbReference type="NCBI Taxonomy" id="1892852"/>
    <lineage>
        <taxon>Bacteria</taxon>
        <taxon>Bacillati</taxon>
        <taxon>Actinomycetota</taxon>
        <taxon>Actinomycetes</taxon>
        <taxon>Pseudonocardiales</taxon>
        <taxon>Pseudonocardiaceae</taxon>
        <taxon>Solihabitans</taxon>
    </lineage>
</organism>
<reference evidence="2 3" key="1">
    <citation type="submission" date="2019-09" db="EMBL/GenBank/DDBJ databases">
        <title>Goodfellowia gen. nov., a new genus of the Pseudonocardineae related to Actinoalloteichus, containing Goodfellowia coeruleoviolacea gen. nov., comb. nov. gen. nov., comb. nov.</title>
        <authorList>
            <person name="Labeda D."/>
        </authorList>
    </citation>
    <scope>NUCLEOTIDE SEQUENCE [LARGE SCALE GENOMIC DNA]</scope>
    <source>
        <strain evidence="2 3">AN110305</strain>
    </source>
</reference>
<evidence type="ECO:0000313" key="3">
    <source>
        <dbReference type="Proteomes" id="UP000323454"/>
    </source>
</evidence>
<keyword evidence="3" id="KW-1185">Reference proteome</keyword>
<feature type="signal peptide" evidence="1">
    <location>
        <begin position="1"/>
        <end position="21"/>
    </location>
</feature>
<dbReference type="InterPro" id="IPR050490">
    <property type="entry name" value="Bact_solute-bd_prot1"/>
</dbReference>
<gene>
    <name evidence="2" type="ORF">F0L68_00280</name>
</gene>
<dbReference type="RefSeq" id="WP_149847317.1">
    <property type="nucleotide sequence ID" value="NZ_VUOB01000001.1"/>
</dbReference>
<comment type="caution">
    <text evidence="2">The sequence shown here is derived from an EMBL/GenBank/DDBJ whole genome shotgun (WGS) entry which is preliminary data.</text>
</comment>
<keyword evidence="1" id="KW-0732">Signal</keyword>
<dbReference type="Pfam" id="PF01547">
    <property type="entry name" value="SBP_bac_1"/>
    <property type="match status" value="1"/>
</dbReference>
<evidence type="ECO:0000256" key="1">
    <source>
        <dbReference type="SAM" id="SignalP"/>
    </source>
</evidence>
<feature type="chain" id="PRO_5038751898" evidence="1">
    <location>
        <begin position="22"/>
        <end position="429"/>
    </location>
</feature>
<proteinExistence type="predicted"/>
<dbReference type="PANTHER" id="PTHR43649:SF30">
    <property type="entry name" value="ABC TRANSPORTER SUBSTRATE-BINDING PROTEIN"/>
    <property type="match status" value="1"/>
</dbReference>
<reference evidence="2 3" key="2">
    <citation type="submission" date="2019-09" db="EMBL/GenBank/DDBJ databases">
        <authorList>
            <person name="Jin C."/>
        </authorList>
    </citation>
    <scope>NUCLEOTIDE SEQUENCE [LARGE SCALE GENOMIC DNA]</scope>
    <source>
        <strain evidence="2 3">AN110305</strain>
    </source>
</reference>
<accession>A0A5B2XVX0</accession>
<dbReference type="Proteomes" id="UP000323454">
    <property type="component" value="Unassembled WGS sequence"/>
</dbReference>
<dbReference type="Gene3D" id="3.40.190.10">
    <property type="entry name" value="Periplasmic binding protein-like II"/>
    <property type="match status" value="1"/>
</dbReference>
<protein>
    <submittedName>
        <fullName evidence="2">ABC transporter substrate-binding protein</fullName>
    </submittedName>
</protein>
<sequence length="429" mass="45447">MRRPKTLGLLVAVLLGASVLAACGSGDTVSGGKVKVVFWHGQNDAAKKTIDGLIADFNRTHPNIEVDGNLGGVLADQMTTKVTAALAAGSYPDVAYIFGSDLANIARSPKVLDLTDTVHANGFGWDDFWPAEQQAASVDGRVRGMPALVDDLGIVYNKKLFDAAGIGYPNDSWSWDDFRTAARKLTDAGSGTFGTGWPGAGAEDTVWRLWPMLWQQGGDILNPDHSATAFDSPQGRTALSLVHDMAAVDKSVFVDSDPSSQRMNQLFNDGKMGMLVAGPWALPDIVDAKIDYGVTGLPGFGGNHTTISGADDWVLFDNGSARSKATIEFITWLTDPAQDIRWTQGVDNLPIRRASLKEPGYQDFVKRVAGIQVFVDNLPGARARPAVAAYPKVSAAVGQALVGSLLGQTDPATALHKAAQDGDTALKGP</sequence>
<dbReference type="EMBL" id="VUOB01000001">
    <property type="protein sequence ID" value="KAA2267009.1"/>
    <property type="molecule type" value="Genomic_DNA"/>
</dbReference>
<dbReference type="OrthoDB" id="3655235at2"/>
<name>A0A5B2XVX0_9PSEU</name>
<dbReference type="AlphaFoldDB" id="A0A5B2XVX0"/>
<dbReference type="PROSITE" id="PS51257">
    <property type="entry name" value="PROKAR_LIPOPROTEIN"/>
    <property type="match status" value="1"/>
</dbReference>
<dbReference type="CDD" id="cd14748">
    <property type="entry name" value="PBP2_UgpB"/>
    <property type="match status" value="1"/>
</dbReference>
<dbReference type="InterPro" id="IPR006059">
    <property type="entry name" value="SBP"/>
</dbReference>
<evidence type="ECO:0000313" key="2">
    <source>
        <dbReference type="EMBL" id="KAA2267009.1"/>
    </source>
</evidence>